<gene>
    <name evidence="2" type="ORF">A6R68_04738</name>
</gene>
<evidence type="ECO:0000256" key="1">
    <source>
        <dbReference type="SAM" id="Phobius"/>
    </source>
</evidence>
<protein>
    <submittedName>
        <fullName evidence="2">Uncharacterized protein</fullName>
    </submittedName>
</protein>
<accession>A0A1A6GN09</accession>
<sequence>MDSLTAFKGFLLIRVELEKGVSLPVSDNDSDETCPCLVPVFVIFLVLSCFALMEFVSKETKHIFPSGNSPLPERVWGTPSPPHTFIFLLSTLR</sequence>
<organism evidence="2 3">
    <name type="scientific">Neotoma lepida</name>
    <name type="common">Desert woodrat</name>
    <dbReference type="NCBI Taxonomy" id="56216"/>
    <lineage>
        <taxon>Eukaryota</taxon>
        <taxon>Metazoa</taxon>
        <taxon>Chordata</taxon>
        <taxon>Craniata</taxon>
        <taxon>Vertebrata</taxon>
        <taxon>Euteleostomi</taxon>
        <taxon>Mammalia</taxon>
        <taxon>Eutheria</taxon>
        <taxon>Euarchontoglires</taxon>
        <taxon>Glires</taxon>
        <taxon>Rodentia</taxon>
        <taxon>Myomorpha</taxon>
        <taxon>Muroidea</taxon>
        <taxon>Cricetidae</taxon>
        <taxon>Neotominae</taxon>
        <taxon>Neotoma</taxon>
    </lineage>
</organism>
<dbReference type="Proteomes" id="UP000092124">
    <property type="component" value="Unassembled WGS sequence"/>
</dbReference>
<keyword evidence="1" id="KW-0472">Membrane</keyword>
<reference evidence="2 3" key="1">
    <citation type="submission" date="2016-06" db="EMBL/GenBank/DDBJ databases">
        <title>The Draft Genome Sequence and Annotation of the Desert Woodrat Neotoma lepida.</title>
        <authorList>
            <person name="Campbell M."/>
            <person name="Oakeson K.F."/>
            <person name="Yandell M."/>
            <person name="Halpert J.R."/>
            <person name="Dearing D."/>
        </authorList>
    </citation>
    <scope>NUCLEOTIDE SEQUENCE [LARGE SCALE GENOMIC DNA]</scope>
    <source>
        <strain evidence="2">417</strain>
        <tissue evidence="2">Liver</tissue>
    </source>
</reference>
<comment type="caution">
    <text evidence="2">The sequence shown here is derived from an EMBL/GenBank/DDBJ whole genome shotgun (WGS) entry which is preliminary data.</text>
</comment>
<feature type="transmembrane region" description="Helical" evidence="1">
    <location>
        <begin position="37"/>
        <end position="56"/>
    </location>
</feature>
<proteinExistence type="predicted"/>
<keyword evidence="1" id="KW-0812">Transmembrane</keyword>
<name>A0A1A6GN09_NEOLE</name>
<dbReference type="AlphaFoldDB" id="A0A1A6GN09"/>
<dbReference type="EMBL" id="LZPO01087192">
    <property type="protein sequence ID" value="OBS66727.1"/>
    <property type="molecule type" value="Genomic_DNA"/>
</dbReference>
<evidence type="ECO:0000313" key="2">
    <source>
        <dbReference type="EMBL" id="OBS66727.1"/>
    </source>
</evidence>
<keyword evidence="1" id="KW-1133">Transmembrane helix</keyword>
<evidence type="ECO:0000313" key="3">
    <source>
        <dbReference type="Proteomes" id="UP000092124"/>
    </source>
</evidence>
<keyword evidence="3" id="KW-1185">Reference proteome</keyword>